<reference evidence="1 2" key="1">
    <citation type="submission" date="2016-10" db="EMBL/GenBank/DDBJ databases">
        <authorList>
            <person name="de Groot N.N."/>
        </authorList>
    </citation>
    <scope>NUCLEOTIDE SEQUENCE [LARGE SCALE GENOMIC DNA]</scope>
    <source>
        <strain evidence="1 2">DSM 23421</strain>
    </source>
</reference>
<dbReference type="RefSeq" id="WP_245726524.1">
    <property type="nucleotide sequence ID" value="NZ_FNAO01000005.1"/>
</dbReference>
<accession>A0A1G7DDK4</accession>
<protein>
    <recommendedName>
        <fullName evidence="3">Outer membrane protein beta-barrel domain-containing protein</fullName>
    </recommendedName>
</protein>
<proteinExistence type="predicted"/>
<dbReference type="Proteomes" id="UP000199109">
    <property type="component" value="Unassembled WGS sequence"/>
</dbReference>
<keyword evidence="2" id="KW-1185">Reference proteome</keyword>
<dbReference type="AlphaFoldDB" id="A0A1G7DDK4"/>
<sequence>MKNLYRGNSNKAQLGNKRTGKTTRNALLLAVTMVFGAVGISNAQLSKGDVMLGSDFGSGLVSTSNNGLFGLNFGLNDGAGYNVGLSPKVGFFIADNFLIGVSTNLGFTKSPEVNGVSAKSTVYGIQALSRYYLFPGEVGVENLLQRGRFFVEANGGISGVNIKDGPSTNGFALGFGPGYSYFITDNVALETTLKYNGLAGGGDTSYQNSIGLNIGIQIFLPASEAENIIDRETNN</sequence>
<dbReference type="STRING" id="641691.SAMN05421636_105256"/>
<organism evidence="1 2">
    <name type="scientific">Pricia antarctica</name>
    <dbReference type="NCBI Taxonomy" id="641691"/>
    <lineage>
        <taxon>Bacteria</taxon>
        <taxon>Pseudomonadati</taxon>
        <taxon>Bacteroidota</taxon>
        <taxon>Flavobacteriia</taxon>
        <taxon>Flavobacteriales</taxon>
        <taxon>Flavobacteriaceae</taxon>
        <taxon>Pricia</taxon>
    </lineage>
</organism>
<evidence type="ECO:0000313" key="2">
    <source>
        <dbReference type="Proteomes" id="UP000199109"/>
    </source>
</evidence>
<evidence type="ECO:0000313" key="1">
    <source>
        <dbReference type="EMBL" id="SDE49046.1"/>
    </source>
</evidence>
<dbReference type="EMBL" id="FNAO01000005">
    <property type="protein sequence ID" value="SDE49046.1"/>
    <property type="molecule type" value="Genomic_DNA"/>
</dbReference>
<evidence type="ECO:0008006" key="3">
    <source>
        <dbReference type="Google" id="ProtNLM"/>
    </source>
</evidence>
<name>A0A1G7DDK4_9FLAO</name>
<dbReference type="Gene3D" id="2.40.160.20">
    <property type="match status" value="1"/>
</dbReference>
<gene>
    <name evidence="1" type="ORF">SAMN05421636_105256</name>
</gene>